<name>A0A2B4SMW6_STYPI</name>
<sequence length="134" mass="15435">MLTGTEVGTGVSSVIHINDYSSLQRLVRATAWVKRFLHNTRAKERRTGRLEIYELKGAESEWLKSVQVDLKKQDNFKQLVGEFGIKEHQEILRCEVSDIKVLEYLEYMNGSLKNKELCFEKGNEDDIGTIELLS</sequence>
<protein>
    <submittedName>
        <fullName evidence="1">Uncharacterized protein</fullName>
    </submittedName>
</protein>
<dbReference type="AlphaFoldDB" id="A0A2B4SMW6"/>
<keyword evidence="2" id="KW-1185">Reference proteome</keyword>
<organism evidence="1 2">
    <name type="scientific">Stylophora pistillata</name>
    <name type="common">Smooth cauliflower coral</name>
    <dbReference type="NCBI Taxonomy" id="50429"/>
    <lineage>
        <taxon>Eukaryota</taxon>
        <taxon>Metazoa</taxon>
        <taxon>Cnidaria</taxon>
        <taxon>Anthozoa</taxon>
        <taxon>Hexacorallia</taxon>
        <taxon>Scleractinia</taxon>
        <taxon>Astrocoeniina</taxon>
        <taxon>Pocilloporidae</taxon>
        <taxon>Stylophora</taxon>
    </lineage>
</organism>
<proteinExistence type="predicted"/>
<evidence type="ECO:0000313" key="2">
    <source>
        <dbReference type="Proteomes" id="UP000225706"/>
    </source>
</evidence>
<dbReference type="EMBL" id="LSMT01000059">
    <property type="protein sequence ID" value="PFX29857.1"/>
    <property type="molecule type" value="Genomic_DNA"/>
</dbReference>
<dbReference type="Proteomes" id="UP000225706">
    <property type="component" value="Unassembled WGS sequence"/>
</dbReference>
<accession>A0A2B4SMW6</accession>
<evidence type="ECO:0000313" key="1">
    <source>
        <dbReference type="EMBL" id="PFX29857.1"/>
    </source>
</evidence>
<comment type="caution">
    <text evidence="1">The sequence shown here is derived from an EMBL/GenBank/DDBJ whole genome shotgun (WGS) entry which is preliminary data.</text>
</comment>
<reference evidence="2" key="1">
    <citation type="journal article" date="2017" name="bioRxiv">
        <title>Comparative analysis of the genomes of Stylophora pistillata and Acropora digitifera provides evidence for extensive differences between species of corals.</title>
        <authorList>
            <person name="Voolstra C.R."/>
            <person name="Li Y."/>
            <person name="Liew Y.J."/>
            <person name="Baumgarten S."/>
            <person name="Zoccola D."/>
            <person name="Flot J.-F."/>
            <person name="Tambutte S."/>
            <person name="Allemand D."/>
            <person name="Aranda M."/>
        </authorList>
    </citation>
    <scope>NUCLEOTIDE SEQUENCE [LARGE SCALE GENOMIC DNA]</scope>
</reference>
<gene>
    <name evidence="1" type="ORF">AWC38_SpisGene5316</name>
</gene>